<evidence type="ECO:0000256" key="7">
    <source>
        <dbReference type="ARBA" id="ARBA00023015"/>
    </source>
</evidence>
<keyword evidence="13" id="KW-1185">Reference proteome</keyword>
<evidence type="ECO:0000256" key="10">
    <source>
        <dbReference type="SAM" id="MobiDB-lite"/>
    </source>
</evidence>
<sequence>MVKNHWSNDLSWLSSQPIILNQASKNGTNSCLLMFLSQELCISLGFRICKVKIIVALIMYVKLPDGVKVISQSEEVPPQQNGVTTTTKYEIVRGPESNDTDSDGKDINGPRRSVRQALRMRKKKFPTIPKITIKSIMPHKEASFTVSEKPSDITPIRTGNTLETNGPQNSSSSSENGTKSDNDTSSLLTNGESGRRKTLREYLAGLPGFSMKPRKRSNKKLSHAAQIAQTREGCIDLESPDSILGFSVLQMFVHHFRIYLFQALISKHTFSLLPPNYQFKLINLLPECDKIVGSDGGLRISSTALNNEFFTKSCQEWRERLKEGEFTPENQQRIKMEVEREQSKIDPWKAKNFEPIWGQKTLTDVPKASSSTPVPKASSPLKVKAVKKSTLVSTMLKQRTISQTVLGSTVSHAPSTLTQTVSMSPGGLLMKVQTSKPTSVSIGEEKTVSKLVVAPVLQQVLKRPALNSMLSENDNESLSIASPPKQQKLSIQTPIQHLHHKQPQQAQAKTLAQIRAQTQAARMQKVQQAEGRMIASQAGVAVTHANVVQQGHVHSPEMEAQTPKIVVRSMPTTPLRSPSGTRTLAQIKAQTQAARAHGQGHTRTLDQIKAQTKARVQMHTHSQKQVEAQAKLHAHLLAKAHGITSPATTSSRIHIPNIILPPQGRPKQTIKLPIVKSDSTSEGVNIKRSIEICKQALALSQRNSNSSMVSLLPKGNSPELSDCKEITDAQPHQTQQQGAGLIGSRSNSPTLKQSVSKILFSQGKPPTSVAGDTVRSGISTTTTTTTNTSINTSVFGAVPQNLGVSGAPTQKSGGNSEVSFVVLPQGLSAPGNSSASQHRTVFTVPGGQQFIVTSGLTNSVAGSTQTLLQQLIQSGARIVSSKASAPQRAASAPPQNRIQRIPTPVGTIVRSASVGTTDSSEQGDESNSNRSENVVLQIPQDQVNFLSKTGTTTVPGRDGSRTDNRPVVVTSFDGDMSKLVVSGGIQINCGSAKTMSQFIVGSEETQGGKIITKSVSGLNIPTISNVKNVHVISAGSKDPDIGGNNVLIPTFSMTNVSTATSTAPTGQPSSQTNCACSLKAMVTCRKCGAFCHDDCIGPSKLCVTCLITT</sequence>
<feature type="domain" description="DEUBAD" evidence="11">
    <location>
        <begin position="252"/>
        <end position="362"/>
    </location>
</feature>
<evidence type="ECO:0000259" key="11">
    <source>
        <dbReference type="PROSITE" id="PS51916"/>
    </source>
</evidence>
<feature type="region of interest" description="Disordered" evidence="10">
    <location>
        <begin position="729"/>
        <end position="749"/>
    </location>
</feature>
<gene>
    <name evidence="12" type="ORF">ACJMK2_041065</name>
</gene>
<name>A0ABD3W2X1_SINWO</name>
<keyword evidence="9" id="KW-0539">Nucleus</keyword>
<feature type="compositionally biased region" description="Polar residues" evidence="10">
    <location>
        <begin position="730"/>
        <end position="749"/>
    </location>
</feature>
<comment type="caution">
    <text evidence="12">The sequence shown here is derived from an EMBL/GenBank/DDBJ whole genome shotgun (WGS) entry which is preliminary data.</text>
</comment>
<keyword evidence="5" id="KW-0863">Zinc-finger</keyword>
<evidence type="ECO:0000256" key="3">
    <source>
        <dbReference type="ARBA" id="ARBA00022491"/>
    </source>
</evidence>
<dbReference type="GO" id="GO:0008270">
    <property type="term" value="F:zinc ion binding"/>
    <property type="evidence" value="ECO:0007669"/>
    <property type="project" value="UniProtKB-KW"/>
</dbReference>
<dbReference type="EMBL" id="JBJQND010000008">
    <property type="protein sequence ID" value="KAL3868234.1"/>
    <property type="molecule type" value="Genomic_DNA"/>
</dbReference>
<dbReference type="PANTHER" id="PTHR13578:SF20">
    <property type="entry name" value="POLYCOMB PROTEIN ASX"/>
    <property type="match status" value="1"/>
</dbReference>
<evidence type="ECO:0000256" key="5">
    <source>
        <dbReference type="ARBA" id="ARBA00022771"/>
    </source>
</evidence>
<feature type="region of interest" description="Disordered" evidence="10">
    <location>
        <begin position="93"/>
        <end position="119"/>
    </location>
</feature>
<dbReference type="GO" id="GO:0005634">
    <property type="term" value="C:nucleus"/>
    <property type="evidence" value="ECO:0007669"/>
    <property type="project" value="UniProtKB-SubCell"/>
</dbReference>
<evidence type="ECO:0000256" key="4">
    <source>
        <dbReference type="ARBA" id="ARBA00022723"/>
    </source>
</evidence>
<protein>
    <recommendedName>
        <fullName evidence="11">DEUBAD domain-containing protein</fullName>
    </recommendedName>
</protein>
<dbReference type="InterPro" id="IPR026905">
    <property type="entry name" value="ASX-like_PHD"/>
</dbReference>
<keyword evidence="4" id="KW-0479">Metal-binding</keyword>
<evidence type="ECO:0000313" key="13">
    <source>
        <dbReference type="Proteomes" id="UP001634394"/>
    </source>
</evidence>
<evidence type="ECO:0000256" key="1">
    <source>
        <dbReference type="ARBA" id="ARBA00004123"/>
    </source>
</evidence>
<comment type="subcellular location">
    <subcellularLocation>
        <location evidence="1">Nucleus</location>
    </subcellularLocation>
</comment>
<dbReference type="InterPro" id="IPR024811">
    <property type="entry name" value="ASX/ASX-like"/>
</dbReference>
<evidence type="ECO:0000256" key="8">
    <source>
        <dbReference type="ARBA" id="ARBA00023163"/>
    </source>
</evidence>
<feature type="region of interest" description="Disordered" evidence="10">
    <location>
        <begin position="142"/>
        <end position="192"/>
    </location>
</feature>
<dbReference type="Pfam" id="PF13922">
    <property type="entry name" value="PHD_3"/>
    <property type="match status" value="1"/>
</dbReference>
<dbReference type="PANTHER" id="PTHR13578">
    <property type="entry name" value="ADDITIONAL SEX COMBS LIKE PROTEIN ASXL"/>
    <property type="match status" value="1"/>
</dbReference>
<keyword evidence="6" id="KW-0862">Zinc</keyword>
<reference evidence="12 13" key="1">
    <citation type="submission" date="2024-11" db="EMBL/GenBank/DDBJ databases">
        <title>Chromosome-level genome assembly of the freshwater bivalve Anodonta woodiana.</title>
        <authorList>
            <person name="Chen X."/>
        </authorList>
    </citation>
    <scope>NUCLEOTIDE SEQUENCE [LARGE SCALE GENOMIC DNA]</scope>
    <source>
        <strain evidence="12">MN2024</strain>
        <tissue evidence="12">Gills</tissue>
    </source>
</reference>
<dbReference type="PROSITE" id="PS51916">
    <property type="entry name" value="DEUBAD"/>
    <property type="match status" value="1"/>
</dbReference>
<accession>A0ABD3W2X1</accession>
<evidence type="ECO:0000256" key="6">
    <source>
        <dbReference type="ARBA" id="ARBA00022833"/>
    </source>
</evidence>
<dbReference type="AlphaFoldDB" id="A0ABD3W2X1"/>
<evidence type="ECO:0000256" key="9">
    <source>
        <dbReference type="ARBA" id="ARBA00023242"/>
    </source>
</evidence>
<proteinExistence type="inferred from homology"/>
<keyword evidence="3" id="KW-0678">Repressor</keyword>
<dbReference type="Proteomes" id="UP001634394">
    <property type="component" value="Unassembled WGS sequence"/>
</dbReference>
<keyword evidence="7" id="KW-0805">Transcription regulation</keyword>
<feature type="compositionally biased region" description="Polar residues" evidence="10">
    <location>
        <begin position="913"/>
        <end position="932"/>
    </location>
</feature>
<comment type="similarity">
    <text evidence="2">Belongs to the Asx family.</text>
</comment>
<evidence type="ECO:0000313" key="12">
    <source>
        <dbReference type="EMBL" id="KAL3868234.1"/>
    </source>
</evidence>
<dbReference type="InterPro" id="IPR044867">
    <property type="entry name" value="DEUBAD_dom"/>
</dbReference>
<evidence type="ECO:0000256" key="2">
    <source>
        <dbReference type="ARBA" id="ARBA00006391"/>
    </source>
</evidence>
<keyword evidence="8" id="KW-0804">Transcription</keyword>
<dbReference type="InterPro" id="IPR028020">
    <property type="entry name" value="ASX_DEUBAD_dom"/>
</dbReference>
<feature type="compositionally biased region" description="Polar residues" evidence="10">
    <location>
        <begin position="157"/>
        <end position="192"/>
    </location>
</feature>
<dbReference type="Pfam" id="PF13919">
    <property type="entry name" value="ASXH"/>
    <property type="match status" value="1"/>
</dbReference>
<feature type="region of interest" description="Disordered" evidence="10">
    <location>
        <begin position="912"/>
        <end position="932"/>
    </location>
</feature>
<organism evidence="12 13">
    <name type="scientific">Sinanodonta woodiana</name>
    <name type="common">Chinese pond mussel</name>
    <name type="synonym">Anodonta woodiana</name>
    <dbReference type="NCBI Taxonomy" id="1069815"/>
    <lineage>
        <taxon>Eukaryota</taxon>
        <taxon>Metazoa</taxon>
        <taxon>Spiralia</taxon>
        <taxon>Lophotrochozoa</taxon>
        <taxon>Mollusca</taxon>
        <taxon>Bivalvia</taxon>
        <taxon>Autobranchia</taxon>
        <taxon>Heteroconchia</taxon>
        <taxon>Palaeoheterodonta</taxon>
        <taxon>Unionida</taxon>
        <taxon>Unionoidea</taxon>
        <taxon>Unionidae</taxon>
        <taxon>Unioninae</taxon>
        <taxon>Sinanodonta</taxon>
    </lineage>
</organism>